<keyword evidence="2" id="KW-1185">Reference proteome</keyword>
<evidence type="ECO:0000313" key="2">
    <source>
        <dbReference type="Proteomes" id="UP000827609"/>
    </source>
</evidence>
<accession>A0AAE8BLK5</accession>
<gene>
    <name evidence="1" type="ORF">pEaSNUABM7_00279</name>
</gene>
<dbReference type="EMBL" id="MZ475896">
    <property type="protein sequence ID" value="QYW04947.1"/>
    <property type="molecule type" value="Genomic_DNA"/>
</dbReference>
<name>A0AAE8BLK5_9CAUD</name>
<organism evidence="1 2">
    <name type="scientific">Erwinia phage pEa_SNUABM_7</name>
    <dbReference type="NCBI Taxonomy" id="2866695"/>
    <lineage>
        <taxon>Viruses</taxon>
        <taxon>Duplodnaviria</taxon>
        <taxon>Heunggongvirae</taxon>
        <taxon>Uroviricota</taxon>
        <taxon>Caudoviricetes</taxon>
        <taxon>Snuvirus</taxon>
        <taxon>Snuvirus SNUABM7</taxon>
    </lineage>
</organism>
<reference evidence="1" key="1">
    <citation type="submission" date="2021-06" db="EMBL/GenBank/DDBJ databases">
        <title>Complete genome sequence of Erwinia phage pEa_SNUABM_7.</title>
        <authorList>
            <person name="Kim S.G."/>
            <person name="Park S.C."/>
        </authorList>
    </citation>
    <scope>NUCLEOTIDE SEQUENCE</scope>
</reference>
<dbReference type="Proteomes" id="UP000827609">
    <property type="component" value="Segment"/>
</dbReference>
<protein>
    <submittedName>
        <fullName evidence="1">Uncharacterized protein</fullName>
    </submittedName>
</protein>
<sequence length="135" mass="15742">MTEQRMSYCGSRYIRTSSGKWYLLFERAACLCINRHGTQYWRAGTQVWKDVSLSTRATLENEFISRTRKDFRESKSAYSRWGKVIRTLILGAGTNEHIHDLASILESLRQTHIGRKQQQLRTTLDEIAIQSRTTL</sequence>
<proteinExistence type="predicted"/>
<evidence type="ECO:0000313" key="1">
    <source>
        <dbReference type="EMBL" id="QYW04947.1"/>
    </source>
</evidence>